<sequence>MTNEASVFSEFLVNTLASLREAGDSEVCTVHVWNTSFQNSKGSCNEVKKACMLCEVDQRIPGPILLCLISPAIVWWIVASEFQSSVIREINNDVYYYSSGSYKTIAVPCGKLTRLRDSQFIGMSGFSKEVFCALNKISHQFRSTKNHGRHIDTCVKVLDMGGLKLSALNQLKVVKSLLQERTRRKVHVLKGYGMEELLKVMDYATLPHFCRKEDSRVHLRHAAGNTENCFSFDHAFHKQLYDYIIHKLYP</sequence>
<proteinExistence type="predicted"/>
<evidence type="ECO:0000313" key="1">
    <source>
        <dbReference type="EMBL" id="KAK7386016.1"/>
    </source>
</evidence>
<keyword evidence="2" id="KW-1185">Reference proteome</keyword>
<protein>
    <submittedName>
        <fullName evidence="1">Uncharacterized protein</fullName>
    </submittedName>
</protein>
<dbReference type="PANTHER" id="PTHR46226:SF5">
    <property type="entry name" value="PHOSPHATIDYLINOSITOL_PHOSPHATIDYLCHOLINE TRANSFER PROTEIN SFH2"/>
    <property type="match status" value="1"/>
</dbReference>
<dbReference type="Proteomes" id="UP001386955">
    <property type="component" value="Unassembled WGS sequence"/>
</dbReference>
<accession>A0AAN9RZ62</accession>
<dbReference type="PANTHER" id="PTHR46226">
    <property type="entry name" value="CRAL-TRIO DOMAIN-CONTAINING PROTEIN"/>
    <property type="match status" value="1"/>
</dbReference>
<name>A0AAN9RZ62_PSOTE</name>
<dbReference type="SUPFAM" id="SSF52087">
    <property type="entry name" value="CRAL/TRIO domain"/>
    <property type="match status" value="1"/>
</dbReference>
<evidence type="ECO:0000313" key="2">
    <source>
        <dbReference type="Proteomes" id="UP001386955"/>
    </source>
</evidence>
<reference evidence="1 2" key="1">
    <citation type="submission" date="2024-01" db="EMBL/GenBank/DDBJ databases">
        <title>The genomes of 5 underutilized Papilionoideae crops provide insights into root nodulation and disease resistanc.</title>
        <authorList>
            <person name="Jiang F."/>
        </authorList>
    </citation>
    <scope>NUCLEOTIDE SEQUENCE [LARGE SCALE GENOMIC DNA]</scope>
    <source>
        <strain evidence="1">DUOXIRENSHENG_FW03</strain>
        <tissue evidence="1">Leaves</tissue>
    </source>
</reference>
<dbReference type="AlphaFoldDB" id="A0AAN9RZ62"/>
<dbReference type="InterPro" id="IPR036865">
    <property type="entry name" value="CRAL-TRIO_dom_sf"/>
</dbReference>
<comment type="caution">
    <text evidence="1">The sequence shown here is derived from an EMBL/GenBank/DDBJ whole genome shotgun (WGS) entry which is preliminary data.</text>
</comment>
<gene>
    <name evidence="1" type="ORF">VNO78_32060</name>
</gene>
<organism evidence="1 2">
    <name type="scientific">Psophocarpus tetragonolobus</name>
    <name type="common">Winged bean</name>
    <name type="synonym">Dolichos tetragonolobus</name>
    <dbReference type="NCBI Taxonomy" id="3891"/>
    <lineage>
        <taxon>Eukaryota</taxon>
        <taxon>Viridiplantae</taxon>
        <taxon>Streptophyta</taxon>
        <taxon>Embryophyta</taxon>
        <taxon>Tracheophyta</taxon>
        <taxon>Spermatophyta</taxon>
        <taxon>Magnoliopsida</taxon>
        <taxon>eudicotyledons</taxon>
        <taxon>Gunneridae</taxon>
        <taxon>Pentapetalae</taxon>
        <taxon>rosids</taxon>
        <taxon>fabids</taxon>
        <taxon>Fabales</taxon>
        <taxon>Fabaceae</taxon>
        <taxon>Papilionoideae</taxon>
        <taxon>50 kb inversion clade</taxon>
        <taxon>NPAAA clade</taxon>
        <taxon>indigoferoid/millettioid clade</taxon>
        <taxon>Phaseoleae</taxon>
        <taxon>Psophocarpus</taxon>
    </lineage>
</organism>
<dbReference type="EMBL" id="JAYMYS010000008">
    <property type="protein sequence ID" value="KAK7386016.1"/>
    <property type="molecule type" value="Genomic_DNA"/>
</dbReference>